<evidence type="ECO:0000256" key="2">
    <source>
        <dbReference type="SAM" id="SignalP"/>
    </source>
</evidence>
<evidence type="ECO:0000313" key="4">
    <source>
        <dbReference type="Proteomes" id="UP000245771"/>
    </source>
</evidence>
<evidence type="ECO:0000313" key="3">
    <source>
        <dbReference type="EMBL" id="PWN36159.1"/>
    </source>
</evidence>
<keyword evidence="4" id="KW-1185">Reference proteome</keyword>
<keyword evidence="2" id="KW-0732">Signal</keyword>
<name>A0A316VEV6_9BASI</name>
<dbReference type="GeneID" id="37019542"/>
<feature type="signal peptide" evidence="2">
    <location>
        <begin position="1"/>
        <end position="20"/>
    </location>
</feature>
<sequence length="184" mass="21096">MSFQIARYIVFFSIILSSLAQPQPVNEKERIDLELRLGPPVTKLREQHTIESAQQATHSPQEDQTNNNLDANSSLNIINRSGAQGVAQANKPKVGRPRLEVQDEATDRRREQYRTGVQRHVQKLKLDPKAYAEYLKAKRQANAKNREKVLKNPTKLAHLREREKRNRLARKLNKSNAGKKTNNS</sequence>
<gene>
    <name evidence="3" type="ORF">FA14DRAFT_155562</name>
</gene>
<feature type="region of interest" description="Disordered" evidence="1">
    <location>
        <begin position="49"/>
        <end position="118"/>
    </location>
</feature>
<accession>A0A316VEV6</accession>
<dbReference type="Proteomes" id="UP000245771">
    <property type="component" value="Unassembled WGS sequence"/>
</dbReference>
<reference evidence="3 4" key="1">
    <citation type="journal article" date="2018" name="Mol. Biol. Evol.">
        <title>Broad Genomic Sampling Reveals a Smut Pathogenic Ancestry of the Fungal Clade Ustilaginomycotina.</title>
        <authorList>
            <person name="Kijpornyongpan T."/>
            <person name="Mondo S.J."/>
            <person name="Barry K."/>
            <person name="Sandor L."/>
            <person name="Lee J."/>
            <person name="Lipzen A."/>
            <person name="Pangilinan J."/>
            <person name="LaButti K."/>
            <person name="Hainaut M."/>
            <person name="Henrissat B."/>
            <person name="Grigoriev I.V."/>
            <person name="Spatafora J.W."/>
            <person name="Aime M.C."/>
        </authorList>
    </citation>
    <scope>NUCLEOTIDE SEQUENCE [LARGE SCALE GENOMIC DNA]</scope>
    <source>
        <strain evidence="3 4">MCA 3882</strain>
    </source>
</reference>
<proteinExistence type="predicted"/>
<evidence type="ECO:0000256" key="1">
    <source>
        <dbReference type="SAM" id="MobiDB-lite"/>
    </source>
</evidence>
<dbReference type="AlphaFoldDB" id="A0A316VEV6"/>
<feature type="compositionally biased region" description="Polar residues" evidence="1">
    <location>
        <begin position="50"/>
        <end position="82"/>
    </location>
</feature>
<protein>
    <submittedName>
        <fullName evidence="3">Uncharacterized protein</fullName>
    </submittedName>
</protein>
<feature type="compositionally biased region" description="Basic and acidic residues" evidence="1">
    <location>
        <begin position="97"/>
        <end position="113"/>
    </location>
</feature>
<feature type="chain" id="PRO_5016415933" evidence="2">
    <location>
        <begin position="21"/>
        <end position="184"/>
    </location>
</feature>
<organism evidence="3 4">
    <name type="scientific">Meira miltonrushii</name>
    <dbReference type="NCBI Taxonomy" id="1280837"/>
    <lineage>
        <taxon>Eukaryota</taxon>
        <taxon>Fungi</taxon>
        <taxon>Dikarya</taxon>
        <taxon>Basidiomycota</taxon>
        <taxon>Ustilaginomycotina</taxon>
        <taxon>Exobasidiomycetes</taxon>
        <taxon>Exobasidiales</taxon>
        <taxon>Brachybasidiaceae</taxon>
        <taxon>Meira</taxon>
    </lineage>
</organism>
<dbReference type="RefSeq" id="XP_025356461.1">
    <property type="nucleotide sequence ID" value="XM_025497761.1"/>
</dbReference>
<dbReference type="EMBL" id="KZ819603">
    <property type="protein sequence ID" value="PWN36159.1"/>
    <property type="molecule type" value="Genomic_DNA"/>
</dbReference>
<dbReference type="InParanoid" id="A0A316VEV6"/>